<evidence type="ECO:0000256" key="2">
    <source>
        <dbReference type="ARBA" id="ARBA00022490"/>
    </source>
</evidence>
<sequence>MSSPDALPSPPPPAARLIGLGSWLPPRQVTNAELCTRLDTSAEWIRTRIGITTRHIADPTTATSDMAVEAGLRAMKSAGVDHVDALVLATTTPDHPVPATAPTVAHRLGLRHVPAFDLAAGCSGFVYATSVAAALIQAGTARTVLVVGAETMSAIIDPADRSTAPIFGDGAGAAVLGAGRAGEPGTLGPVAWGSDGEHADAIYVPEGGSRRFPGLPPGDGAGRYVHMRGNVVLRQAVRHMSQVSRDAAAAAGWTVQDIDRLIVHQANARISAAVADALGLPPEAVPSNIARVGNTSAASVPLLLAHAAANGQLTAGQRVLVAAFGAGFTWAATTLVWPAGLHAVS</sequence>
<evidence type="ECO:0000256" key="9">
    <source>
        <dbReference type="HAMAP-Rule" id="MF_01815"/>
    </source>
</evidence>
<dbReference type="GeneID" id="93759883"/>
<evidence type="ECO:0000256" key="4">
    <source>
        <dbReference type="ARBA" id="ARBA00022679"/>
    </source>
</evidence>
<keyword evidence="2 9" id="KW-0963">Cytoplasm</keyword>
<reference evidence="12 13" key="1">
    <citation type="submission" date="2024-12" db="EMBL/GenBank/DDBJ databases">
        <title>Forecasting of Potato common scab and diversities of Pathogenic streptomyces spp. in china.</title>
        <authorList>
            <person name="Handique U."/>
            <person name="Wu J."/>
        </authorList>
    </citation>
    <scope>NUCLEOTIDE SEQUENCE [LARGE SCALE GENOMIC DNA]</scope>
    <source>
        <strain evidence="12 13">ZRIMU1585</strain>
    </source>
</reference>
<dbReference type="InterPro" id="IPR004655">
    <property type="entry name" value="FabH"/>
</dbReference>
<dbReference type="SUPFAM" id="SSF53901">
    <property type="entry name" value="Thiolase-like"/>
    <property type="match status" value="1"/>
</dbReference>
<comment type="subcellular location">
    <subcellularLocation>
        <location evidence="9">Cytoplasm</location>
    </subcellularLocation>
</comment>
<dbReference type="GO" id="GO:0033818">
    <property type="term" value="F:beta-ketoacyl-acyl-carrier-protein synthase III activity"/>
    <property type="evidence" value="ECO:0007669"/>
    <property type="project" value="UniProtKB-EC"/>
</dbReference>
<feature type="region of interest" description="ACP-binding" evidence="9">
    <location>
        <begin position="265"/>
        <end position="269"/>
    </location>
</feature>
<dbReference type="Pfam" id="PF08541">
    <property type="entry name" value="ACP_syn_III_C"/>
    <property type="match status" value="1"/>
</dbReference>
<protein>
    <recommendedName>
        <fullName evidence="9">Beta-ketoacyl-[acyl-carrier-protein] synthase III</fullName>
        <shortName evidence="9">Beta-ketoacyl-ACP synthase III</shortName>
        <shortName evidence="9">KAS III</shortName>
        <ecNumber evidence="9">2.3.1.180</ecNumber>
    </recommendedName>
    <alternativeName>
        <fullName evidence="9">3-oxoacyl-[acyl-carrier-protein] synthase 3</fullName>
    </alternativeName>
    <alternativeName>
        <fullName evidence="9">3-oxoacyl-[acyl-carrier-protein] synthase III</fullName>
    </alternativeName>
</protein>
<evidence type="ECO:0000259" key="10">
    <source>
        <dbReference type="Pfam" id="PF08541"/>
    </source>
</evidence>
<keyword evidence="9" id="KW-0511">Multifunctional enzyme</keyword>
<keyword evidence="13" id="KW-1185">Reference proteome</keyword>
<feature type="active site" evidence="9">
    <location>
        <position position="294"/>
    </location>
</feature>
<evidence type="ECO:0000256" key="1">
    <source>
        <dbReference type="ARBA" id="ARBA00008642"/>
    </source>
</evidence>
<comment type="caution">
    <text evidence="12">The sequence shown here is derived from an EMBL/GenBank/DDBJ whole genome shotgun (WGS) entry which is preliminary data.</text>
</comment>
<dbReference type="Gene3D" id="3.40.47.10">
    <property type="match status" value="1"/>
</dbReference>
<dbReference type="NCBIfam" id="NF006829">
    <property type="entry name" value="PRK09352.1"/>
    <property type="match status" value="1"/>
</dbReference>
<proteinExistence type="inferred from homology"/>
<keyword evidence="4 9" id="KW-0808">Transferase</keyword>
<comment type="subunit">
    <text evidence="9">Homodimer.</text>
</comment>
<keyword evidence="7 9" id="KW-0275">Fatty acid biosynthesis</keyword>
<dbReference type="InterPro" id="IPR013747">
    <property type="entry name" value="ACP_syn_III_C"/>
</dbReference>
<evidence type="ECO:0000256" key="8">
    <source>
        <dbReference type="ARBA" id="ARBA00023315"/>
    </source>
</evidence>
<keyword evidence="6 9" id="KW-0443">Lipid metabolism</keyword>
<evidence type="ECO:0000256" key="3">
    <source>
        <dbReference type="ARBA" id="ARBA00022516"/>
    </source>
</evidence>
<evidence type="ECO:0000313" key="13">
    <source>
        <dbReference type="Proteomes" id="UP001631993"/>
    </source>
</evidence>
<comment type="similarity">
    <text evidence="1 9">Belongs to the thiolase-like superfamily. FabH family.</text>
</comment>
<evidence type="ECO:0000313" key="12">
    <source>
        <dbReference type="EMBL" id="MFM9650510.1"/>
    </source>
</evidence>
<dbReference type="RefSeq" id="WP_328733971.1">
    <property type="nucleotide sequence ID" value="NZ_JBJVMW010000015.1"/>
</dbReference>
<dbReference type="HAMAP" id="MF_01815">
    <property type="entry name" value="FabH"/>
    <property type="match status" value="1"/>
</dbReference>
<keyword evidence="8 9" id="KW-0012">Acyltransferase</keyword>
<comment type="function">
    <text evidence="9">Catalyzes the condensation reaction of fatty acid synthesis by the addition to an acyl acceptor of two carbons from malonyl-ACP. Catalyzes the first condensation reaction which initiates fatty acid synthesis and may therefore play a role in governing the total rate of fatty acid production. Possesses both acetoacetyl-ACP synthase and acetyl transacylase activities. Its substrate specificity determines the biosynthesis of branched-chain and/or straight-chain of fatty acids.</text>
</comment>
<comment type="domain">
    <text evidence="9">The last Arg residue of the ACP-binding site is essential for the weak association between ACP/AcpP and FabH.</text>
</comment>
<name>A0ABW9IPU5_STRGJ</name>
<comment type="catalytic activity">
    <reaction evidence="9">
        <text>malonyl-[ACP] + acetyl-CoA + H(+) = 3-oxobutanoyl-[ACP] + CO2 + CoA</text>
        <dbReference type="Rhea" id="RHEA:12080"/>
        <dbReference type="Rhea" id="RHEA-COMP:9623"/>
        <dbReference type="Rhea" id="RHEA-COMP:9625"/>
        <dbReference type="ChEBI" id="CHEBI:15378"/>
        <dbReference type="ChEBI" id="CHEBI:16526"/>
        <dbReference type="ChEBI" id="CHEBI:57287"/>
        <dbReference type="ChEBI" id="CHEBI:57288"/>
        <dbReference type="ChEBI" id="CHEBI:78449"/>
        <dbReference type="ChEBI" id="CHEBI:78450"/>
        <dbReference type="EC" id="2.3.1.180"/>
    </reaction>
</comment>
<dbReference type="InterPro" id="IPR013751">
    <property type="entry name" value="ACP_syn_III_N"/>
</dbReference>
<evidence type="ECO:0000256" key="7">
    <source>
        <dbReference type="ARBA" id="ARBA00023160"/>
    </source>
</evidence>
<keyword evidence="5 9" id="KW-0276">Fatty acid metabolism</keyword>
<dbReference type="EMBL" id="JBJVNE010000017">
    <property type="protein sequence ID" value="MFM9650510.1"/>
    <property type="molecule type" value="Genomic_DNA"/>
</dbReference>
<comment type="pathway">
    <text evidence="9">Lipid metabolism; fatty acid biosynthesis.</text>
</comment>
<evidence type="ECO:0000256" key="6">
    <source>
        <dbReference type="ARBA" id="ARBA00023098"/>
    </source>
</evidence>
<dbReference type="PANTHER" id="PTHR34069">
    <property type="entry name" value="3-OXOACYL-[ACYL-CARRIER-PROTEIN] SYNTHASE 3"/>
    <property type="match status" value="1"/>
</dbReference>
<feature type="active site" evidence="9">
    <location>
        <position position="264"/>
    </location>
</feature>
<accession>A0ABW9IPU5</accession>
<dbReference type="InterPro" id="IPR016039">
    <property type="entry name" value="Thiolase-like"/>
</dbReference>
<feature type="domain" description="Beta-ketoacyl-[acyl-carrier-protein] synthase III N-terminal" evidence="11">
    <location>
        <begin position="116"/>
        <end position="196"/>
    </location>
</feature>
<evidence type="ECO:0000259" key="11">
    <source>
        <dbReference type="Pfam" id="PF08545"/>
    </source>
</evidence>
<dbReference type="EC" id="2.3.1.180" evidence="9"/>
<dbReference type="Pfam" id="PF08545">
    <property type="entry name" value="ACP_syn_III"/>
    <property type="match status" value="1"/>
</dbReference>
<dbReference type="NCBIfam" id="TIGR00747">
    <property type="entry name" value="fabH"/>
    <property type="match status" value="1"/>
</dbReference>
<feature type="domain" description="Beta-ketoacyl-[acyl-carrier-protein] synthase III C-terminal" evidence="10">
    <location>
        <begin position="249"/>
        <end position="337"/>
    </location>
</feature>
<feature type="active site" evidence="9">
    <location>
        <position position="122"/>
    </location>
</feature>
<dbReference type="PANTHER" id="PTHR34069:SF2">
    <property type="entry name" value="BETA-KETOACYL-[ACYL-CARRIER-PROTEIN] SYNTHASE III"/>
    <property type="match status" value="1"/>
</dbReference>
<gene>
    <name evidence="9" type="primary">fabH</name>
    <name evidence="12" type="ORF">ACKI1S_30705</name>
</gene>
<dbReference type="CDD" id="cd00830">
    <property type="entry name" value="KAS_III"/>
    <property type="match status" value="1"/>
</dbReference>
<evidence type="ECO:0000256" key="5">
    <source>
        <dbReference type="ARBA" id="ARBA00022832"/>
    </source>
</evidence>
<dbReference type="Proteomes" id="UP001631993">
    <property type="component" value="Unassembled WGS sequence"/>
</dbReference>
<keyword evidence="3 9" id="KW-0444">Lipid biosynthesis</keyword>
<organism evidence="12 13">
    <name type="scientific">Streptomyces galilaeus</name>
    <dbReference type="NCBI Taxonomy" id="33899"/>
    <lineage>
        <taxon>Bacteria</taxon>
        <taxon>Bacillati</taxon>
        <taxon>Actinomycetota</taxon>
        <taxon>Actinomycetes</taxon>
        <taxon>Kitasatosporales</taxon>
        <taxon>Streptomycetaceae</taxon>
        <taxon>Streptomyces</taxon>
    </lineage>
</organism>